<comment type="catalytic activity">
    <reaction evidence="6 8">
        <text>(sulfur carrier)-H + L-cysteine = (sulfur carrier)-SH + L-alanine</text>
        <dbReference type="Rhea" id="RHEA:43892"/>
        <dbReference type="Rhea" id="RHEA-COMP:14737"/>
        <dbReference type="Rhea" id="RHEA-COMP:14739"/>
        <dbReference type="ChEBI" id="CHEBI:29917"/>
        <dbReference type="ChEBI" id="CHEBI:35235"/>
        <dbReference type="ChEBI" id="CHEBI:57972"/>
        <dbReference type="ChEBI" id="CHEBI:64428"/>
        <dbReference type="EC" id="2.8.1.7"/>
    </reaction>
</comment>
<comment type="cofactor">
    <cofactor evidence="1 7">
        <name>pyridoxal 5'-phosphate</name>
        <dbReference type="ChEBI" id="CHEBI:597326"/>
    </cofactor>
</comment>
<keyword evidence="11" id="KW-1185">Reference proteome</keyword>
<name>A0ABY4C9E0_9BACT</name>
<dbReference type="EMBL" id="CP093442">
    <property type="protein sequence ID" value="UOF00251.1"/>
    <property type="molecule type" value="Genomic_DNA"/>
</dbReference>
<organism evidence="10 11">
    <name type="scientific">Bdellovibrio reynosensis</name>
    <dbReference type="NCBI Taxonomy" id="2835041"/>
    <lineage>
        <taxon>Bacteria</taxon>
        <taxon>Pseudomonadati</taxon>
        <taxon>Bdellovibrionota</taxon>
        <taxon>Bdellovibrionia</taxon>
        <taxon>Bdellovibrionales</taxon>
        <taxon>Pseudobdellovibrionaceae</taxon>
        <taxon>Bdellovibrio</taxon>
    </lineage>
</organism>
<dbReference type="PANTHER" id="PTHR43586:SF8">
    <property type="entry name" value="CYSTEINE DESULFURASE 1, CHLOROPLASTIC"/>
    <property type="match status" value="1"/>
</dbReference>
<evidence type="ECO:0000313" key="11">
    <source>
        <dbReference type="Proteomes" id="UP000830116"/>
    </source>
</evidence>
<dbReference type="SUPFAM" id="SSF53383">
    <property type="entry name" value="PLP-dependent transferases"/>
    <property type="match status" value="1"/>
</dbReference>
<dbReference type="Gene3D" id="3.40.640.10">
    <property type="entry name" value="Type I PLP-dependent aspartate aminotransferase-like (Major domain)"/>
    <property type="match status" value="1"/>
</dbReference>
<evidence type="ECO:0000256" key="2">
    <source>
        <dbReference type="ARBA" id="ARBA00010447"/>
    </source>
</evidence>
<proteinExistence type="inferred from homology"/>
<evidence type="ECO:0000256" key="3">
    <source>
        <dbReference type="ARBA" id="ARBA00012239"/>
    </source>
</evidence>
<protein>
    <recommendedName>
        <fullName evidence="3 8">Cysteine desulfurase</fullName>
        <ecNumber evidence="3 8">2.8.1.7</ecNumber>
    </recommendedName>
</protein>
<evidence type="ECO:0000313" key="10">
    <source>
        <dbReference type="EMBL" id="UOF00251.1"/>
    </source>
</evidence>
<evidence type="ECO:0000256" key="6">
    <source>
        <dbReference type="ARBA" id="ARBA00050776"/>
    </source>
</evidence>
<keyword evidence="5 8" id="KW-0663">Pyridoxal phosphate</keyword>
<dbReference type="EC" id="2.8.1.7" evidence="3 8"/>
<feature type="domain" description="Aminotransferase class V" evidence="9">
    <location>
        <begin position="29"/>
        <end position="398"/>
    </location>
</feature>
<dbReference type="PROSITE" id="PS00595">
    <property type="entry name" value="AA_TRANSFER_CLASS_5"/>
    <property type="match status" value="1"/>
</dbReference>
<dbReference type="InterPro" id="IPR010970">
    <property type="entry name" value="Cys_dSase_SufS"/>
</dbReference>
<dbReference type="NCBIfam" id="TIGR01979">
    <property type="entry name" value="sufS"/>
    <property type="match status" value="1"/>
</dbReference>
<dbReference type="Gene3D" id="3.90.1150.10">
    <property type="entry name" value="Aspartate Aminotransferase, domain 1"/>
    <property type="match status" value="1"/>
</dbReference>
<keyword evidence="4 8" id="KW-0808">Transferase</keyword>
<evidence type="ECO:0000256" key="4">
    <source>
        <dbReference type="ARBA" id="ARBA00022679"/>
    </source>
</evidence>
<evidence type="ECO:0000256" key="5">
    <source>
        <dbReference type="ARBA" id="ARBA00022898"/>
    </source>
</evidence>
<evidence type="ECO:0000256" key="1">
    <source>
        <dbReference type="ARBA" id="ARBA00001933"/>
    </source>
</evidence>
<accession>A0ABY4C9E0</accession>
<gene>
    <name evidence="10" type="ORF">MNR06_11120</name>
</gene>
<evidence type="ECO:0000256" key="8">
    <source>
        <dbReference type="RuleBase" id="RU004506"/>
    </source>
</evidence>
<dbReference type="InterPro" id="IPR000192">
    <property type="entry name" value="Aminotrans_V_dom"/>
</dbReference>
<dbReference type="PANTHER" id="PTHR43586">
    <property type="entry name" value="CYSTEINE DESULFURASE"/>
    <property type="match status" value="1"/>
</dbReference>
<reference evidence="10" key="1">
    <citation type="submission" date="2022-03" db="EMBL/GenBank/DDBJ databases">
        <title>Genome Identification and Characterization of new species Bdellovibrio reynosense LBG001 sp. nov. from a Mexico soil sample.</title>
        <authorList>
            <person name="Camilli A."/>
            <person name="Ajao Y."/>
            <person name="Guo X."/>
        </authorList>
    </citation>
    <scope>NUCLEOTIDE SEQUENCE</scope>
    <source>
        <strain evidence="10">LBG001</strain>
    </source>
</reference>
<dbReference type="InterPro" id="IPR015422">
    <property type="entry name" value="PyrdxlP-dep_Trfase_small"/>
</dbReference>
<dbReference type="InterPro" id="IPR020578">
    <property type="entry name" value="Aminotrans_V_PyrdxlP_BS"/>
</dbReference>
<dbReference type="GO" id="GO:0031071">
    <property type="term" value="F:cysteine desulfurase activity"/>
    <property type="evidence" value="ECO:0007669"/>
    <property type="project" value="UniProtKB-EC"/>
</dbReference>
<dbReference type="RefSeq" id="WP_243536023.1">
    <property type="nucleotide sequence ID" value="NZ_CP093442.1"/>
</dbReference>
<dbReference type="CDD" id="cd06453">
    <property type="entry name" value="SufS_like"/>
    <property type="match status" value="1"/>
</dbReference>
<sequence>MSSALDKIFADVRGEFPALTQKVYGKDLIYLDSAATTLKPVSVVNRISHFYSFETSNVHRGAHYLGDVATGFFESSRHRVAQFIGARQQEEVVFVRGTTEGINLVAHSWGLTNLQKGDEILVTEMEHHGNIVPWQIVAEKVGAKVLFAAIHDNGELNVEDFKSKLSSKTKMVAFTASSNVLGTNTDMPLLTKLAHDVGAKVLIDGAQIVSQGKVDVQAIDCDFFVFSAHKLFGPFGFGILYGKKEILDHMPPYQGGGAMISKVTTEGTTFNDVPIRFEAGTPHVEGAVGLHAAIDFIEKIGFDKIHAYEMDLLKVATEKLSAIPDLKIFGTAANKGPIVSFNLKGAHHSDVGQILDREGVAVRAGNHCTQPLMARLGIPGTVRASFSVYNNHDDIDALVKAVVKAREMLL</sequence>
<dbReference type="InterPro" id="IPR015424">
    <property type="entry name" value="PyrdxlP-dep_Trfase"/>
</dbReference>
<dbReference type="Pfam" id="PF00266">
    <property type="entry name" value="Aminotran_5"/>
    <property type="match status" value="1"/>
</dbReference>
<dbReference type="Proteomes" id="UP000830116">
    <property type="component" value="Chromosome"/>
</dbReference>
<comment type="function">
    <text evidence="8">Catalyzes the removal of elemental sulfur and selenium atoms from L-cysteine, L-cystine, L-selenocysteine, and L-selenocystine to produce L-alanine.</text>
</comment>
<evidence type="ECO:0000256" key="7">
    <source>
        <dbReference type="RuleBase" id="RU004504"/>
    </source>
</evidence>
<dbReference type="InterPro" id="IPR015421">
    <property type="entry name" value="PyrdxlP-dep_Trfase_major"/>
</dbReference>
<evidence type="ECO:0000259" key="9">
    <source>
        <dbReference type="Pfam" id="PF00266"/>
    </source>
</evidence>
<comment type="similarity">
    <text evidence="2 8">Belongs to the class-V pyridoxal-phosphate-dependent aminotransferase family. Csd subfamily.</text>
</comment>